<feature type="domain" description="Core-binding (CB)" evidence="7">
    <location>
        <begin position="129"/>
        <end position="233"/>
    </location>
</feature>
<sequence length="556" mass="61902">MTAQGSTFKTCGCRNDDGKRLGKNCPKLRRSNGRWSSTHGTWKYQLELPLTAAGVRRNPLRKEGFTRQEDAEAELNRAKELLAIAGADETARVQIADLITATVRATKQLPEPEEVRRKIRTGQDLSRSVTVGEYLDQWLAGRRNLREGTRRSYAQHIRLYLNPHLGHIPLNRLRVGDVDRVFDAIDERNQQVARARETLDPKLRAKVKGQRMVGAATKHRIRATLRSALAKAVRERLIDINVAALVELPSGKAPKALVWTDERITQWQHDFAAHIETMNARRRRLSQLEPHKRIGQNINRLDAYIGAPRPSRVMVWTPALTRTFLDRARGHQLYAQFHLIAFRGLRRGESCGLRWADLDLTSGTATIRWQITQIGPDTFEGKPKTDAGEATINLDKTTIKELRAHKARQNTERLAAGDAWTETGFVFTTPTGSPVDPNDVTEQFEQLSMEAGLPPVRLHDLRHGAATFLLAAGYDLKVVQETLRLSSLAIAADIYTSVLPQLAQQSAEDAAAVVLGAHRPRRRPASAKVTEIPTADHGTAENEGDTTEPAAAADAS</sequence>
<keyword evidence="1" id="KW-0229">DNA integration</keyword>
<dbReference type="InterPro" id="IPR011010">
    <property type="entry name" value="DNA_brk_join_enz"/>
</dbReference>
<accession>A0A6I4MKU0</accession>
<evidence type="ECO:0000256" key="1">
    <source>
        <dbReference type="ARBA" id="ARBA00022908"/>
    </source>
</evidence>
<keyword evidence="2 4" id="KW-0238">DNA-binding</keyword>
<dbReference type="CDD" id="cd01189">
    <property type="entry name" value="INT_ICEBs1_C_like"/>
    <property type="match status" value="1"/>
</dbReference>
<dbReference type="GO" id="GO:0006310">
    <property type="term" value="P:DNA recombination"/>
    <property type="evidence" value="ECO:0007669"/>
    <property type="project" value="UniProtKB-KW"/>
</dbReference>
<dbReference type="PROSITE" id="PS51900">
    <property type="entry name" value="CB"/>
    <property type="match status" value="1"/>
</dbReference>
<keyword evidence="9" id="KW-1185">Reference proteome</keyword>
<dbReference type="GO" id="GO:0015074">
    <property type="term" value="P:DNA integration"/>
    <property type="evidence" value="ECO:0007669"/>
    <property type="project" value="UniProtKB-KW"/>
</dbReference>
<dbReference type="InterPro" id="IPR004107">
    <property type="entry name" value="Integrase_SAM-like_N"/>
</dbReference>
<dbReference type="InterPro" id="IPR050090">
    <property type="entry name" value="Tyrosine_recombinase_XerCD"/>
</dbReference>
<evidence type="ECO:0000313" key="8">
    <source>
        <dbReference type="EMBL" id="MWA04577.1"/>
    </source>
</evidence>
<dbReference type="AlphaFoldDB" id="A0A6I4MKU0"/>
<evidence type="ECO:0000313" key="9">
    <source>
        <dbReference type="Proteomes" id="UP000462055"/>
    </source>
</evidence>
<evidence type="ECO:0000259" key="6">
    <source>
        <dbReference type="PROSITE" id="PS51898"/>
    </source>
</evidence>
<name>A0A6I4MKU0_9ACTN</name>
<comment type="caution">
    <text evidence="8">The sequence shown here is derived from an EMBL/GenBank/DDBJ whole genome shotgun (WGS) entry which is preliminary data.</text>
</comment>
<dbReference type="EMBL" id="WBMS02000028">
    <property type="protein sequence ID" value="MWA04577.1"/>
    <property type="molecule type" value="Genomic_DNA"/>
</dbReference>
<dbReference type="Proteomes" id="UP000462055">
    <property type="component" value="Unassembled WGS sequence"/>
</dbReference>
<dbReference type="PANTHER" id="PTHR30349:SF91">
    <property type="entry name" value="INTA PROTEIN"/>
    <property type="match status" value="1"/>
</dbReference>
<organism evidence="8 9">
    <name type="scientific">Actinomadura physcomitrii</name>
    <dbReference type="NCBI Taxonomy" id="2650748"/>
    <lineage>
        <taxon>Bacteria</taxon>
        <taxon>Bacillati</taxon>
        <taxon>Actinomycetota</taxon>
        <taxon>Actinomycetes</taxon>
        <taxon>Streptosporangiales</taxon>
        <taxon>Thermomonosporaceae</taxon>
        <taxon>Actinomadura</taxon>
    </lineage>
</organism>
<evidence type="ECO:0000259" key="7">
    <source>
        <dbReference type="PROSITE" id="PS51900"/>
    </source>
</evidence>
<gene>
    <name evidence="8" type="ORF">F8568_030210</name>
</gene>
<dbReference type="PANTHER" id="PTHR30349">
    <property type="entry name" value="PHAGE INTEGRASE-RELATED"/>
    <property type="match status" value="1"/>
</dbReference>
<protein>
    <submittedName>
        <fullName evidence="8">Tyrosine-type recombinase/integrase</fullName>
    </submittedName>
</protein>
<reference evidence="8" key="1">
    <citation type="submission" date="2019-12" db="EMBL/GenBank/DDBJ databases">
        <title>Actinomadura physcomitrii sp. nov., a novel actinomycete isolated from moss [Physcomitrium sphaericum (Ludw) Fuernr].</title>
        <authorList>
            <person name="Zhuang X."/>
        </authorList>
    </citation>
    <scope>NUCLEOTIDE SEQUENCE [LARGE SCALE GENOMIC DNA]</scope>
    <source>
        <strain evidence="8">LD22</strain>
    </source>
</reference>
<keyword evidence="3" id="KW-0233">DNA recombination</keyword>
<dbReference type="SUPFAM" id="SSF56349">
    <property type="entry name" value="DNA breaking-rejoining enzymes"/>
    <property type="match status" value="2"/>
</dbReference>
<dbReference type="Pfam" id="PF14659">
    <property type="entry name" value="Phage_int_SAM_3"/>
    <property type="match status" value="1"/>
</dbReference>
<evidence type="ECO:0000256" key="2">
    <source>
        <dbReference type="ARBA" id="ARBA00023125"/>
    </source>
</evidence>
<dbReference type="InterPro" id="IPR010998">
    <property type="entry name" value="Integrase_recombinase_N"/>
</dbReference>
<feature type="domain" description="Tyr recombinase" evidence="6">
    <location>
        <begin position="311"/>
        <end position="508"/>
    </location>
</feature>
<dbReference type="RefSeq" id="WP_151597084.1">
    <property type="nucleotide sequence ID" value="NZ_WBMS02000028.1"/>
</dbReference>
<dbReference type="InterPro" id="IPR044068">
    <property type="entry name" value="CB"/>
</dbReference>
<proteinExistence type="predicted"/>
<evidence type="ECO:0000256" key="3">
    <source>
        <dbReference type="ARBA" id="ARBA00023172"/>
    </source>
</evidence>
<evidence type="ECO:0000256" key="4">
    <source>
        <dbReference type="PROSITE-ProRule" id="PRU01248"/>
    </source>
</evidence>
<dbReference type="Pfam" id="PF00589">
    <property type="entry name" value="Phage_integrase"/>
    <property type="match status" value="1"/>
</dbReference>
<dbReference type="PROSITE" id="PS51898">
    <property type="entry name" value="TYR_RECOMBINASE"/>
    <property type="match status" value="1"/>
</dbReference>
<dbReference type="Gene3D" id="1.10.443.10">
    <property type="entry name" value="Intergrase catalytic core"/>
    <property type="match status" value="1"/>
</dbReference>
<dbReference type="InterPro" id="IPR013762">
    <property type="entry name" value="Integrase-like_cat_sf"/>
</dbReference>
<dbReference type="InterPro" id="IPR002104">
    <property type="entry name" value="Integrase_catalytic"/>
</dbReference>
<dbReference type="Gene3D" id="1.10.150.130">
    <property type="match status" value="1"/>
</dbReference>
<feature type="region of interest" description="Disordered" evidence="5">
    <location>
        <begin position="518"/>
        <end position="556"/>
    </location>
</feature>
<evidence type="ECO:0000256" key="5">
    <source>
        <dbReference type="SAM" id="MobiDB-lite"/>
    </source>
</evidence>
<dbReference type="GO" id="GO:0003677">
    <property type="term" value="F:DNA binding"/>
    <property type="evidence" value="ECO:0007669"/>
    <property type="project" value="UniProtKB-UniRule"/>
</dbReference>